<dbReference type="PANTHER" id="PTHR48079">
    <property type="entry name" value="PROTEIN YEEZ"/>
    <property type="match status" value="1"/>
</dbReference>
<evidence type="ECO:0000313" key="2">
    <source>
        <dbReference type="EMBL" id="AVY05520.1"/>
    </source>
</evidence>
<reference evidence="2" key="1">
    <citation type="submission" date="2018-02" db="EMBL/GenBank/DDBJ databases">
        <title>Biosynthetic Pathway for Furanosteroid Demethoxyviridin and Identification of an Unusual Pregnane Side-chain Cleavage.</title>
        <authorList>
            <person name="Wang G.-Q."/>
            <person name="Chen G.-D."/>
            <person name="Qin S.-Y."/>
            <person name="Hu D."/>
            <person name="Awakawa T."/>
            <person name="Li S.-Y."/>
            <person name="Lv J.-M."/>
            <person name="Wang C.-X."/>
            <person name="Yao X.-S."/>
            <person name="Abe I."/>
            <person name="Gao H."/>
        </authorList>
    </citation>
    <scope>NUCLEOTIDE SEQUENCE</scope>
    <source>
        <strain evidence="2">JNvid</strain>
    </source>
</reference>
<dbReference type="EMBL" id="MG886384">
    <property type="protein sequence ID" value="AVY05520.1"/>
    <property type="molecule type" value="Genomic_DNA"/>
</dbReference>
<gene>
    <name evidence="2" type="primary">vidM</name>
</gene>
<dbReference type="Gene3D" id="3.40.50.720">
    <property type="entry name" value="NAD(P)-binding Rossmann-like Domain"/>
    <property type="match status" value="1"/>
</dbReference>
<dbReference type="AlphaFoldDB" id="A0A2R4QF23"/>
<dbReference type="PANTHER" id="PTHR48079:SF6">
    <property type="entry name" value="NAD(P)-BINDING DOMAIN-CONTAINING PROTEIN-RELATED"/>
    <property type="match status" value="1"/>
</dbReference>
<evidence type="ECO:0000259" key="1">
    <source>
        <dbReference type="Pfam" id="PF01073"/>
    </source>
</evidence>
<name>A0A2R4QF23_9PEZI</name>
<dbReference type="GO" id="GO:0004029">
    <property type="term" value="F:aldehyde dehydrogenase (NAD+) activity"/>
    <property type="evidence" value="ECO:0007669"/>
    <property type="project" value="TreeGrafter"/>
</dbReference>
<dbReference type="InterPro" id="IPR002225">
    <property type="entry name" value="3Beta_OHSteriod_DH/Estase"/>
</dbReference>
<dbReference type="GO" id="GO:0016616">
    <property type="term" value="F:oxidoreductase activity, acting on the CH-OH group of donors, NAD or NADP as acceptor"/>
    <property type="evidence" value="ECO:0007669"/>
    <property type="project" value="InterPro"/>
</dbReference>
<feature type="domain" description="3-beta hydroxysteroid dehydrogenase/isomerase" evidence="1">
    <location>
        <begin position="13"/>
        <end position="272"/>
    </location>
</feature>
<dbReference type="InterPro" id="IPR051783">
    <property type="entry name" value="NAD(P)-dependent_oxidoreduct"/>
</dbReference>
<dbReference type="Pfam" id="PF01073">
    <property type="entry name" value="3Beta_HSD"/>
    <property type="match status" value="1"/>
</dbReference>
<accession>A0A2R4QF23</accession>
<sequence>MKHDSKARWGTILIVGGSGRLGFFIARQLLQQPECGLVVSVSRSTKIAHRCEGVVYRVADVRDSESLVAVLREFTPETIINSAAPPHADTNTPASEFDDVFVKGQDTLIDLARRFGTRYMISTTSSSVIGGYNHVQADETAPLWPEEATAFPYWVQRARAERRLLAADSATFQTVSLRLPLIIGEREYAFVPAMLKTMRDGQTGVQIGHDQGLLATVSANDAARAHILALRALMKPENQVHGKAYYITGKTALSFWTMARIIWKEAGWVEEKAPFIIPEWVATIMAMVSEMLAWLFRIQPQLTMHTLRFMCNTWTYDGSKARVELGYVPMDDTADQLRKSARWYLEHESG</sequence>
<organism evidence="2">
    <name type="scientific">Nodulisporium sp</name>
    <dbReference type="NCBI Taxonomy" id="1897413"/>
    <lineage>
        <taxon>Eukaryota</taxon>
        <taxon>Fungi</taxon>
        <taxon>Dikarya</taxon>
        <taxon>Ascomycota</taxon>
        <taxon>Pezizomycotina</taxon>
        <taxon>Sordariomycetes</taxon>
        <taxon>Xylariomycetidae</taxon>
        <taxon>Xylariales</taxon>
        <taxon>Xylariaceae</taxon>
        <taxon>Nodulisporium</taxon>
    </lineage>
</organism>
<dbReference type="GO" id="GO:0005737">
    <property type="term" value="C:cytoplasm"/>
    <property type="evidence" value="ECO:0007669"/>
    <property type="project" value="TreeGrafter"/>
</dbReference>
<protein>
    <submittedName>
        <fullName evidence="2">C-3 sterol dehydrogenase/C-4 decarboxylase</fullName>
    </submittedName>
</protein>
<dbReference type="SUPFAM" id="SSF51735">
    <property type="entry name" value="NAD(P)-binding Rossmann-fold domains"/>
    <property type="match status" value="1"/>
</dbReference>
<dbReference type="GO" id="GO:0006694">
    <property type="term" value="P:steroid biosynthetic process"/>
    <property type="evidence" value="ECO:0007669"/>
    <property type="project" value="InterPro"/>
</dbReference>
<proteinExistence type="predicted"/>
<dbReference type="InterPro" id="IPR036291">
    <property type="entry name" value="NAD(P)-bd_dom_sf"/>
</dbReference>